<comment type="subcellular location">
    <subcellularLocation>
        <location evidence="2">Chromosome</location>
    </subcellularLocation>
    <subcellularLocation>
        <location evidence="3">Nucleus</location>
        <location evidence="3">Nucleolus</location>
    </subcellularLocation>
</comment>
<evidence type="ECO:0000313" key="16">
    <source>
        <dbReference type="EMBL" id="PBC28331.1"/>
    </source>
</evidence>
<dbReference type="AlphaFoldDB" id="A0A2A3EB98"/>
<evidence type="ECO:0000256" key="1">
    <source>
        <dbReference type="ARBA" id="ARBA00004090"/>
    </source>
</evidence>
<evidence type="ECO:0000256" key="10">
    <source>
        <dbReference type="ARBA" id="ARBA00022934"/>
    </source>
</evidence>
<dbReference type="EMBL" id="KZ288315">
    <property type="protein sequence ID" value="PBC28331.1"/>
    <property type="molecule type" value="Genomic_DNA"/>
</dbReference>
<evidence type="ECO:0000256" key="12">
    <source>
        <dbReference type="ARBA" id="ARBA00023242"/>
    </source>
</evidence>
<comment type="function">
    <text evidence="13">Required for proper chromosome segregation during mitosis and error-free mitotic progression.</text>
</comment>
<keyword evidence="17" id="KW-1185">Reference proteome</keyword>
<dbReference type="PANTHER" id="PTHR13557:SF1">
    <property type="entry name" value="COILED-COIL DOMAIN-CONTAINING PROTEIN 86"/>
    <property type="match status" value="1"/>
</dbReference>
<dbReference type="GO" id="GO:0005694">
    <property type="term" value="C:chromosome"/>
    <property type="evidence" value="ECO:0007669"/>
    <property type="project" value="UniProtKB-SubCell"/>
</dbReference>
<evidence type="ECO:0000256" key="13">
    <source>
        <dbReference type="ARBA" id="ARBA00093307"/>
    </source>
</evidence>
<dbReference type="OrthoDB" id="277961at2759"/>
<evidence type="ECO:0000256" key="8">
    <source>
        <dbReference type="ARBA" id="ARBA00022552"/>
    </source>
</evidence>
<feature type="compositionally biased region" description="Basic residues" evidence="14">
    <location>
        <begin position="33"/>
        <end position="42"/>
    </location>
</feature>
<evidence type="ECO:0000256" key="14">
    <source>
        <dbReference type="SAM" id="MobiDB-lite"/>
    </source>
</evidence>
<feature type="transmembrane region" description="Helical" evidence="15">
    <location>
        <begin position="132"/>
        <end position="150"/>
    </location>
</feature>
<evidence type="ECO:0000256" key="4">
    <source>
        <dbReference type="ARBA" id="ARBA00007869"/>
    </source>
</evidence>
<protein>
    <recommendedName>
        <fullName evidence="5">Coiled-coil domain-containing protein 86</fullName>
    </recommendedName>
</protein>
<evidence type="ECO:0000256" key="11">
    <source>
        <dbReference type="ARBA" id="ARBA00023054"/>
    </source>
</evidence>
<dbReference type="Pfam" id="PF03879">
    <property type="entry name" value="Cgr1"/>
    <property type="match status" value="1"/>
</dbReference>
<keyword evidence="12" id="KW-0539">Nucleus</keyword>
<gene>
    <name evidence="16" type="ORF">APICC_00529</name>
</gene>
<proteinExistence type="inferred from homology"/>
<feature type="region of interest" description="Disordered" evidence="14">
    <location>
        <begin position="1"/>
        <end position="60"/>
    </location>
</feature>
<evidence type="ECO:0000256" key="2">
    <source>
        <dbReference type="ARBA" id="ARBA00004286"/>
    </source>
</evidence>
<evidence type="ECO:0000256" key="3">
    <source>
        <dbReference type="ARBA" id="ARBA00004604"/>
    </source>
</evidence>
<dbReference type="PANTHER" id="PTHR13557">
    <property type="entry name" value="COILED-COIL DOMAIN-CONTAINING PROTEIN 86"/>
    <property type="match status" value="1"/>
</dbReference>
<comment type="similarity">
    <text evidence="4">Belongs to the CGR1 family.</text>
</comment>
<organism evidence="16 17">
    <name type="scientific">Apis cerana cerana</name>
    <name type="common">Oriental honeybee</name>
    <dbReference type="NCBI Taxonomy" id="94128"/>
    <lineage>
        <taxon>Eukaryota</taxon>
        <taxon>Metazoa</taxon>
        <taxon>Ecdysozoa</taxon>
        <taxon>Arthropoda</taxon>
        <taxon>Hexapoda</taxon>
        <taxon>Insecta</taxon>
        <taxon>Pterygota</taxon>
        <taxon>Neoptera</taxon>
        <taxon>Endopterygota</taxon>
        <taxon>Hymenoptera</taxon>
        <taxon>Apocrita</taxon>
        <taxon>Aculeata</taxon>
        <taxon>Apoidea</taxon>
        <taxon>Anthophila</taxon>
        <taxon>Apidae</taxon>
        <taxon>Apis</taxon>
    </lineage>
</organism>
<comment type="function">
    <text evidence="1">Involved in nucleolar integrity and required for processing of the pre-rRNA for the 60S ribosome subunit.</text>
</comment>
<keyword evidence="15" id="KW-1133">Transmembrane helix</keyword>
<reference evidence="16 17" key="1">
    <citation type="submission" date="2014-07" db="EMBL/GenBank/DDBJ databases">
        <title>Genomic and transcriptomic analysis on Apis cerana provide comprehensive insights into honey bee biology.</title>
        <authorList>
            <person name="Diao Q."/>
            <person name="Sun L."/>
            <person name="Zheng H."/>
            <person name="Zheng H."/>
            <person name="Xu S."/>
            <person name="Wang S."/>
            <person name="Zeng Z."/>
            <person name="Hu F."/>
            <person name="Su S."/>
            <person name="Wu J."/>
        </authorList>
    </citation>
    <scope>NUCLEOTIDE SEQUENCE [LARGE SCALE GENOMIC DNA]</scope>
    <source>
        <tissue evidence="16">Pupae without intestine</tissue>
    </source>
</reference>
<sequence>MTTDEKVISAEDILNNKSDISDTNTKDSDSINKKSKKVKTKKEKSLEEQIPKGKPKSGRIWKEQKKRFSSIVKTRGIRLSFDKKQKLKEDLKHVKEMSREIKAKKQAEKEAKKERRRANLKRAAENQRKSEIVQVCYSIVLYVLLCIIVFRSMHIEPYNIYIIKYINPEKTRDDR</sequence>
<dbReference type="GO" id="GO:0006364">
    <property type="term" value="P:rRNA processing"/>
    <property type="evidence" value="ECO:0007669"/>
    <property type="project" value="UniProtKB-KW"/>
</dbReference>
<evidence type="ECO:0000256" key="7">
    <source>
        <dbReference type="ARBA" id="ARBA00022517"/>
    </source>
</evidence>
<feature type="region of interest" description="Disordered" evidence="14">
    <location>
        <begin position="100"/>
        <end position="123"/>
    </location>
</feature>
<dbReference type="InterPro" id="IPR005579">
    <property type="entry name" value="Cgr1-like"/>
</dbReference>
<evidence type="ECO:0000313" key="17">
    <source>
        <dbReference type="Proteomes" id="UP000242457"/>
    </source>
</evidence>
<dbReference type="GO" id="GO:0005730">
    <property type="term" value="C:nucleolus"/>
    <property type="evidence" value="ECO:0007669"/>
    <property type="project" value="UniProtKB-SubCell"/>
</dbReference>
<feature type="compositionally biased region" description="Basic and acidic residues" evidence="14">
    <location>
        <begin position="100"/>
        <end position="113"/>
    </location>
</feature>
<accession>A0A2A3EB98</accession>
<dbReference type="InterPro" id="IPR026570">
    <property type="entry name" value="CCDC86"/>
</dbReference>
<dbReference type="STRING" id="94128.A0A2A3EB98"/>
<keyword evidence="15" id="KW-0812">Transmembrane</keyword>
<keyword evidence="15" id="KW-0472">Membrane</keyword>
<keyword evidence="8" id="KW-0698">rRNA processing</keyword>
<evidence type="ECO:0000256" key="5">
    <source>
        <dbReference type="ARBA" id="ARBA00016738"/>
    </source>
</evidence>
<keyword evidence="11" id="KW-0175">Coiled coil</keyword>
<keyword evidence="7" id="KW-0690">Ribosome biogenesis</keyword>
<keyword evidence="6" id="KW-0158">Chromosome</keyword>
<evidence type="ECO:0000256" key="6">
    <source>
        <dbReference type="ARBA" id="ARBA00022454"/>
    </source>
</evidence>
<evidence type="ECO:0000256" key="15">
    <source>
        <dbReference type="SAM" id="Phobius"/>
    </source>
</evidence>
<name>A0A2A3EB98_APICC</name>
<keyword evidence="10" id="KW-0164">Citrullination</keyword>
<keyword evidence="9" id="KW-0597">Phosphoprotein</keyword>
<dbReference type="Proteomes" id="UP000242457">
    <property type="component" value="Unassembled WGS sequence"/>
</dbReference>
<evidence type="ECO:0000256" key="9">
    <source>
        <dbReference type="ARBA" id="ARBA00022553"/>
    </source>
</evidence>